<organism evidence="1 2">
    <name type="scientific">Robiginitalea marina</name>
    <dbReference type="NCBI Taxonomy" id="2954105"/>
    <lineage>
        <taxon>Bacteria</taxon>
        <taxon>Pseudomonadati</taxon>
        <taxon>Bacteroidota</taxon>
        <taxon>Flavobacteriia</taxon>
        <taxon>Flavobacteriales</taxon>
        <taxon>Flavobacteriaceae</taxon>
        <taxon>Robiginitalea</taxon>
    </lineage>
</organism>
<dbReference type="InterPro" id="IPR019619">
    <property type="entry name" value="DUF2490"/>
</dbReference>
<evidence type="ECO:0000313" key="1">
    <source>
        <dbReference type="EMBL" id="MCO5724120.1"/>
    </source>
</evidence>
<comment type="caution">
    <text evidence="1">The sequence shown here is derived from an EMBL/GenBank/DDBJ whole genome shotgun (WGS) entry which is preliminary data.</text>
</comment>
<protein>
    <submittedName>
        <fullName evidence="1">DUF2490 domain-containing protein</fullName>
    </submittedName>
</protein>
<keyword evidence="2" id="KW-1185">Reference proteome</keyword>
<sequence length="262" mass="30059">MLATVVITLSGTAPGISQDSIVDEAVKVNQQLWLDYNPTSILSEYRSLSTQISYRTIIPQVYNRFQVISTLDFRNKRERGLISGKALIKSFRLGGGVIYTQNTGARDNLEFRLSQGLTFDIPTIQQMTLNNYARIEERLQKTFDDSGWEAGFRFRYRIATQIALNGLHLEFTEGFYIPLEAEVFINLKKTERFNDLIRLSPGLGYRFKTGWRIETYLIFNRTKNITETNDKSSDFIMRVRVYSPPQRKDNGEGPPGKAPAFD</sequence>
<proteinExistence type="predicted"/>
<name>A0ABT1AVM6_9FLAO</name>
<accession>A0ABT1AVM6</accession>
<dbReference type="EMBL" id="JAMXIB010000002">
    <property type="protein sequence ID" value="MCO5724120.1"/>
    <property type="molecule type" value="Genomic_DNA"/>
</dbReference>
<dbReference type="Pfam" id="PF10677">
    <property type="entry name" value="DUF2490"/>
    <property type="match status" value="1"/>
</dbReference>
<dbReference type="RefSeq" id="WP_252740490.1">
    <property type="nucleotide sequence ID" value="NZ_JAMXIB010000002.1"/>
</dbReference>
<dbReference type="Proteomes" id="UP001206312">
    <property type="component" value="Unassembled WGS sequence"/>
</dbReference>
<evidence type="ECO:0000313" key="2">
    <source>
        <dbReference type="Proteomes" id="UP001206312"/>
    </source>
</evidence>
<reference evidence="1 2" key="1">
    <citation type="submission" date="2022-06" db="EMBL/GenBank/DDBJ databases">
        <authorList>
            <person name="Xuan X."/>
        </authorList>
    </citation>
    <scope>NUCLEOTIDE SEQUENCE [LARGE SCALE GENOMIC DNA]</scope>
    <source>
        <strain evidence="1 2">2V75</strain>
    </source>
</reference>
<gene>
    <name evidence="1" type="ORF">NG653_04590</name>
</gene>